<dbReference type="PANTHER" id="PTHR22625">
    <property type="entry name" value="PLEXIN"/>
    <property type="match status" value="1"/>
</dbReference>
<evidence type="ECO:0000256" key="11">
    <source>
        <dbReference type="ARBA" id="ARBA00023157"/>
    </source>
</evidence>
<evidence type="ECO:0000256" key="12">
    <source>
        <dbReference type="ARBA" id="ARBA00023170"/>
    </source>
</evidence>
<dbReference type="InterPro" id="IPR008936">
    <property type="entry name" value="Rho_GTPase_activation_prot"/>
</dbReference>
<dbReference type="GO" id="GO:0030334">
    <property type="term" value="P:regulation of cell migration"/>
    <property type="evidence" value="ECO:0007669"/>
    <property type="project" value="TreeGrafter"/>
</dbReference>
<dbReference type="InterPro" id="IPR002909">
    <property type="entry name" value="IPT_dom"/>
</dbReference>
<keyword evidence="7" id="KW-0677">Repeat</keyword>
<dbReference type="InterPro" id="IPR013783">
    <property type="entry name" value="Ig-like_fold"/>
</dbReference>
<dbReference type="SMART" id="SM00429">
    <property type="entry name" value="IPT"/>
    <property type="match status" value="2"/>
</dbReference>
<dbReference type="GO" id="GO:0017154">
    <property type="term" value="F:semaphorin receptor activity"/>
    <property type="evidence" value="ECO:0007669"/>
    <property type="project" value="InterPro"/>
</dbReference>
<evidence type="ECO:0000256" key="3">
    <source>
        <dbReference type="ARBA" id="ARBA00022475"/>
    </source>
</evidence>
<dbReference type="InterPro" id="IPR031148">
    <property type="entry name" value="Plexin"/>
</dbReference>
<dbReference type="GO" id="GO:0007411">
    <property type="term" value="P:axon guidance"/>
    <property type="evidence" value="ECO:0007669"/>
    <property type="project" value="UniProtKB-ARBA"/>
</dbReference>
<keyword evidence="5 17" id="KW-0812">Transmembrane</keyword>
<accession>A0A6Q2YB24</accession>
<feature type="transmembrane region" description="Helical" evidence="17">
    <location>
        <begin position="1126"/>
        <end position="1146"/>
    </location>
</feature>
<keyword evidence="8 17" id="KW-1133">Transmembrane helix</keyword>
<evidence type="ECO:0000256" key="6">
    <source>
        <dbReference type="ARBA" id="ARBA00022729"/>
    </source>
</evidence>
<dbReference type="Gene3D" id="2.130.10.10">
    <property type="entry name" value="YVTN repeat-like/Quinoprotein amine dehydrogenase"/>
    <property type="match status" value="1"/>
</dbReference>
<comment type="function">
    <text evidence="14">Receptor for SEMA4D. Plays a role in GABAergic synapse development. Mediates SEMA4A- and SEMA4D-dependent inhibitory synapse development. Plays a role in RHOA activation and subsequent changes of the actin cytoskeleton. Plays a role in axon guidance, invasive growth and cell migration.</text>
</comment>
<dbReference type="GO" id="GO:0002116">
    <property type="term" value="C:semaphorin receptor complex"/>
    <property type="evidence" value="ECO:0007669"/>
    <property type="project" value="UniProtKB-ARBA"/>
</dbReference>
<evidence type="ECO:0000256" key="4">
    <source>
        <dbReference type="ARBA" id="ARBA00022553"/>
    </source>
</evidence>
<keyword evidence="21" id="KW-1185">Reference proteome</keyword>
<dbReference type="GO" id="GO:0008360">
    <property type="term" value="P:regulation of cell shape"/>
    <property type="evidence" value="ECO:0007669"/>
    <property type="project" value="UniProtKB-ARBA"/>
</dbReference>
<name>A0A6Q2YB24_ESOLU</name>
<dbReference type="Gene3D" id="1.10.506.10">
    <property type="entry name" value="GTPase Activation - p120gap, domain 1"/>
    <property type="match status" value="1"/>
</dbReference>
<dbReference type="Bgee" id="ENSELUG00000012937">
    <property type="expression patterns" value="Expressed in liver and 14 other cell types or tissues"/>
</dbReference>
<dbReference type="InterPro" id="IPR001627">
    <property type="entry name" value="Semap_dom"/>
</dbReference>
<dbReference type="FunFam" id="1.10.506.10:FF:000010">
    <property type="entry name" value="Plexin B1"/>
    <property type="match status" value="1"/>
</dbReference>
<dbReference type="Pfam" id="PF01833">
    <property type="entry name" value="TIG"/>
    <property type="match status" value="2"/>
</dbReference>
<evidence type="ECO:0000256" key="15">
    <source>
        <dbReference type="ARBA" id="ARBA00070678"/>
    </source>
</evidence>
<evidence type="ECO:0000256" key="9">
    <source>
        <dbReference type="ARBA" id="ARBA00023054"/>
    </source>
</evidence>
<dbReference type="InterPro" id="IPR013548">
    <property type="entry name" value="Plexin_cytoplasmic_RasGAP_dom"/>
</dbReference>
<keyword evidence="9" id="KW-0175">Coiled coil</keyword>
<comment type="caution">
    <text evidence="16">Lacks conserved residue(s) required for the propagation of feature annotation.</text>
</comment>
<dbReference type="PANTHER" id="PTHR22625:SF36">
    <property type="entry name" value="PLEXIN-B1"/>
    <property type="match status" value="1"/>
</dbReference>
<keyword evidence="3" id="KW-1003">Cell membrane</keyword>
<dbReference type="SUPFAM" id="SSF103575">
    <property type="entry name" value="Plexin repeat"/>
    <property type="match status" value="1"/>
</dbReference>
<evidence type="ECO:0000256" key="16">
    <source>
        <dbReference type="PROSITE-ProRule" id="PRU00352"/>
    </source>
</evidence>
<keyword evidence="11" id="KW-1015">Disulfide bond</keyword>
<evidence type="ECO:0000313" key="20">
    <source>
        <dbReference type="Ensembl" id="ENSELUP00000063140.2"/>
    </source>
</evidence>
<dbReference type="Pfam" id="PF01437">
    <property type="entry name" value="PSI"/>
    <property type="match status" value="1"/>
</dbReference>
<evidence type="ECO:0000256" key="13">
    <source>
        <dbReference type="ARBA" id="ARBA00023180"/>
    </source>
</evidence>
<dbReference type="Pfam" id="PF08337">
    <property type="entry name" value="Plexin_cytopl"/>
    <property type="match status" value="1"/>
</dbReference>
<evidence type="ECO:0000256" key="14">
    <source>
        <dbReference type="ARBA" id="ARBA00057668"/>
    </source>
</evidence>
<dbReference type="InterPro" id="IPR002165">
    <property type="entry name" value="Plexin_repeat"/>
</dbReference>
<keyword evidence="4" id="KW-0597">Phosphoprotein</keyword>
<evidence type="ECO:0000256" key="2">
    <source>
        <dbReference type="ARBA" id="ARBA00010297"/>
    </source>
</evidence>
<evidence type="ECO:0000256" key="7">
    <source>
        <dbReference type="ARBA" id="ARBA00022737"/>
    </source>
</evidence>
<evidence type="ECO:0000256" key="10">
    <source>
        <dbReference type="ARBA" id="ARBA00023136"/>
    </source>
</evidence>
<comment type="subcellular location">
    <subcellularLocation>
        <location evidence="1">Cell membrane</location>
        <topology evidence="1">Single-pass type I membrane protein</topology>
    </subcellularLocation>
</comment>
<dbReference type="GO" id="GO:0005886">
    <property type="term" value="C:plasma membrane"/>
    <property type="evidence" value="ECO:0007669"/>
    <property type="project" value="UniProtKB-SubCell"/>
</dbReference>
<feature type="chain" id="PRO_5044340583" description="Plexin-B1" evidence="18">
    <location>
        <begin position="21"/>
        <end position="1750"/>
    </location>
</feature>
<dbReference type="FunFam" id="1.10.506.10:FF:000012">
    <property type="entry name" value="Plexin B1"/>
    <property type="match status" value="1"/>
</dbReference>
<dbReference type="SUPFAM" id="SSF48350">
    <property type="entry name" value="GTPase activation domain, GAP"/>
    <property type="match status" value="1"/>
</dbReference>
<dbReference type="Pfam" id="PF20170">
    <property type="entry name" value="Plexin_RBD"/>
    <property type="match status" value="1"/>
</dbReference>
<dbReference type="Gene3D" id="3.10.20.90">
    <property type="entry name" value="Phosphatidylinositol 3-kinase Catalytic Subunit, Chain A, domain 1"/>
    <property type="match status" value="1"/>
</dbReference>
<evidence type="ECO:0000256" key="1">
    <source>
        <dbReference type="ARBA" id="ARBA00004251"/>
    </source>
</evidence>
<dbReference type="InterPro" id="IPR041019">
    <property type="entry name" value="TIG1_plexin"/>
</dbReference>
<dbReference type="PROSITE" id="PS51004">
    <property type="entry name" value="SEMA"/>
    <property type="match status" value="1"/>
</dbReference>
<keyword evidence="12" id="KW-0675">Receptor</keyword>
<evidence type="ECO:0000256" key="8">
    <source>
        <dbReference type="ARBA" id="ARBA00022989"/>
    </source>
</evidence>
<dbReference type="InterPro" id="IPR015943">
    <property type="entry name" value="WD40/YVTN_repeat-like_dom_sf"/>
</dbReference>
<reference evidence="20" key="2">
    <citation type="submission" date="2020-02" db="EMBL/GenBank/DDBJ databases">
        <title>Esox lucius (northern pike) genome, fEsoLuc1, primary haplotype.</title>
        <authorList>
            <person name="Myers G."/>
            <person name="Karagic N."/>
            <person name="Meyer A."/>
            <person name="Pippel M."/>
            <person name="Reichard M."/>
            <person name="Winkler S."/>
            <person name="Tracey A."/>
            <person name="Sims Y."/>
            <person name="Howe K."/>
            <person name="Rhie A."/>
            <person name="Formenti G."/>
            <person name="Durbin R."/>
            <person name="Fedrigo O."/>
            <person name="Jarvis E.D."/>
        </authorList>
    </citation>
    <scope>NUCLEOTIDE SEQUENCE [LARGE SCALE GENOMIC DNA]</scope>
</reference>
<dbReference type="Pfam" id="PF01403">
    <property type="entry name" value="Sema"/>
    <property type="match status" value="1"/>
</dbReference>
<reference evidence="20" key="4">
    <citation type="submission" date="2025-09" db="UniProtKB">
        <authorList>
            <consortium name="Ensembl"/>
        </authorList>
    </citation>
    <scope>IDENTIFICATION</scope>
</reference>
<dbReference type="Gene3D" id="2.60.40.10">
    <property type="entry name" value="Immunoglobulins"/>
    <property type="match status" value="4"/>
</dbReference>
<organism evidence="20 21">
    <name type="scientific">Esox lucius</name>
    <name type="common">Northern pike</name>
    <dbReference type="NCBI Taxonomy" id="8010"/>
    <lineage>
        <taxon>Eukaryota</taxon>
        <taxon>Metazoa</taxon>
        <taxon>Chordata</taxon>
        <taxon>Craniata</taxon>
        <taxon>Vertebrata</taxon>
        <taxon>Euteleostomi</taxon>
        <taxon>Actinopterygii</taxon>
        <taxon>Neopterygii</taxon>
        <taxon>Teleostei</taxon>
        <taxon>Protacanthopterygii</taxon>
        <taxon>Esociformes</taxon>
        <taxon>Esocidae</taxon>
        <taxon>Esox</taxon>
    </lineage>
</organism>
<comment type="similarity">
    <text evidence="2">Belongs to the plexin family.</text>
</comment>
<evidence type="ECO:0000256" key="17">
    <source>
        <dbReference type="SAM" id="Phobius"/>
    </source>
</evidence>
<dbReference type="GO" id="GO:0048675">
    <property type="term" value="P:axon extension"/>
    <property type="evidence" value="ECO:0007669"/>
    <property type="project" value="TreeGrafter"/>
</dbReference>
<dbReference type="InterPro" id="IPR014756">
    <property type="entry name" value="Ig_E-set"/>
</dbReference>
<evidence type="ECO:0000313" key="21">
    <source>
        <dbReference type="Proteomes" id="UP000265140"/>
    </source>
</evidence>
<dbReference type="InterPro" id="IPR016201">
    <property type="entry name" value="PSI"/>
</dbReference>
<dbReference type="GO" id="GO:0007162">
    <property type="term" value="P:negative regulation of cell adhesion"/>
    <property type="evidence" value="ECO:0007669"/>
    <property type="project" value="TreeGrafter"/>
</dbReference>
<dbReference type="Ensembl" id="ENSELUT00000065961.2">
    <property type="protein sequence ID" value="ENSELUP00000063140.2"/>
    <property type="gene ID" value="ENSELUG00000012937.3"/>
</dbReference>
<evidence type="ECO:0000256" key="18">
    <source>
        <dbReference type="SAM" id="SignalP"/>
    </source>
</evidence>
<dbReference type="SUPFAM" id="SSF101912">
    <property type="entry name" value="Sema domain"/>
    <property type="match status" value="1"/>
</dbReference>
<reference evidence="21" key="1">
    <citation type="journal article" date="2014" name="PLoS ONE">
        <title>The genome and linkage map of the northern pike (Esox lucius): conserved synteny revealed between the salmonid sister group and the Neoteleostei.</title>
        <authorList>
            <person name="Rondeau E.B."/>
            <person name="Minkley D.R."/>
            <person name="Leong J.S."/>
            <person name="Messmer A.M."/>
            <person name="Jantzen J.R."/>
            <person name="von Schalburg K.R."/>
            <person name="Lemon C."/>
            <person name="Bird N.H."/>
            <person name="Koop B.F."/>
        </authorList>
    </citation>
    <scope>NUCLEOTIDE SEQUENCE</scope>
</reference>
<dbReference type="InterPro" id="IPR046800">
    <property type="entry name" value="Plexin_RBD"/>
</dbReference>
<dbReference type="GO" id="GO:0050772">
    <property type="term" value="P:positive regulation of axonogenesis"/>
    <property type="evidence" value="ECO:0007669"/>
    <property type="project" value="TreeGrafter"/>
</dbReference>
<dbReference type="SMART" id="SM00423">
    <property type="entry name" value="PSI"/>
    <property type="match status" value="3"/>
</dbReference>
<proteinExistence type="inferred from homology"/>
<dbReference type="Pfam" id="PF17960">
    <property type="entry name" value="TIG_plexin"/>
    <property type="match status" value="1"/>
</dbReference>
<dbReference type="FunFam" id="2.130.10.10:FF:000126">
    <property type="entry name" value="Plexin B1"/>
    <property type="match status" value="1"/>
</dbReference>
<dbReference type="CDD" id="cd01180">
    <property type="entry name" value="IPT_plexin_repeat1"/>
    <property type="match status" value="1"/>
</dbReference>
<dbReference type="Proteomes" id="UP000265140">
    <property type="component" value="Chromosome 17"/>
</dbReference>
<evidence type="ECO:0000259" key="19">
    <source>
        <dbReference type="PROSITE" id="PS51004"/>
    </source>
</evidence>
<sequence length="1750" mass="195168">MPRMVRLLLLATRWPSPSLASDPAPYPAFTRNDTLFEHMALHPDPAMGRVYVGARDRLFQLDRHLNVELQDDTGPVTDSRDCLPPVTEVNCPQARPTNNHNKLLLVDPYSMELITCGSVNQGICQKRSLDSVGTVLFSAERPVDTQYVAANHPNVSTVGLVARHGGRPVLFVGRGYTSSHPPISTRNLAQEPVFSYEETAKLAVAGRLSEYDHHFVASFAHRQHVYFLFYRRDLKSQSREYRTYVSRVCLDDQAYYSYVEVPLACLSAAGKSYNLLQAMRLGLPPREVGGEAGLAKVLLGVFSTRQASSTRPSEDSALCMFNLDDLDQKINSTRDLCYTQIGRTEGGAEAAYIEYEVKSNCANLPSNTLDAYPCGSDHTPSPMASRVPVEAEPILNSPSARLTAVAVSVRAGHTIAFLGDSKGNLRKVFLGPSGEVEEYAVVSIQPNSPISSDLVLDHSEEHLFVMTSTTKRPVAECHKHLDCQECLSAHDPYCGWCVLEGRCGLQSQCSRGAQGSQWLWSFDMEQQCLSVQTLSPSNISREETRSISMSVPRLPLLEEEESYSCFFHGSESPATVTDTGVICRSPDPPGVPAVCRGCVLSRWGCNWCVHQHTCTHKATCDEGVIIYNEHVSLSHTWGLGSSACPCVERVQGSPLLPVRVERKITLLARNLHLYQVRKSLRHTQARTDVSKVRSTRTPRSNAHVFRLAGSGTFPSWRGLQRLTLYDCSVGRSDCSRCHTADPEYGCVWCGGPQSACLYGDACREPIEQTCPAPLIHTIEPLSGLVEGGTVVTISGSNLGQKAEDILTSVTVAGVSCSVMPHLYEVSSRIVCRTMNSGGARAGQVSVQVSGGGFGLSTQKFSYQDPFVMGVTPQRGPKAGGTSLTITGRNLLTGRSSDITITVGGEPCVIMSEVREDRVVCVTSSSNRTGEHRVTFRYGNSQRHLYDSAYYYTHNPNITQAAPAKSFLRYGLYVERCEVNSSSLILCRSPAVEPSVWGSRVDVVFLLDNLHFPFSAVNPQGAFSYEPNPKLHPLNQQEPLKPYRYNPGSFIQLEGENLDLAITKEEVVVLVGEGVCAVKTLTRNHLYCEPPPLQPLPGVHMGNLNFSLGRVQYDILSPSTFPLEAQVGVGVGASIVALIVLIIVLIYRRKSKQALRDYKKVQIQLENLETSVRDRCKKEFTDLMTEMMDMSSDLVGSGIPFLDYRRYAERIFFPGHRESPLRRDLDVQECRRATVEQGLVQLSNLLNSKLFLTKFIHTLESQRTFSPRDRAYVASLLTVALHGKLEYFTDILKTLLNDLVEQYVAKNPKLMLRRTETVVEKLLTNWMSVCLYAFLRDSAGESLYMLFRAIKHQVDKGPVDAVTGKAKYTLNDNRLLREDVEYKTLTLNVLIQGGGVNETQPLPSKVLDIDTITQVKEKLLDQVYKGSSFSHRPHTDSLDLEWRAGVAGHLILSDEDLTSVVQGNWKRLNTLQHYKVAPSKPFSPILPRSETPMLEDADEGGVRLWHLVKASEEPELPKHRRGSVRERERAKAIPEIYLTRLLSMKGTLQKFVDDLFTVILSTSRPVPLAVKYFFDLLDDQAQHHSITDPETIHIWKTNSLPLRFWINIVKNPQFIFDVQPSDHVDAVLTVISQTFMDSCTTSEHKLGRDSPINKLLYARDIPRYKQMVERYYADIRQTISASDQEMNSALAELSRVELNYLVALHELYKYINKYYDQIIGALEEDSTAQKMQLGYRLQQIAAAVENKVTDL</sequence>
<protein>
    <recommendedName>
        <fullName evidence="15">Plexin-B1</fullName>
    </recommendedName>
</protein>
<dbReference type="CDD" id="cd12793">
    <property type="entry name" value="RasGAP_plexin_B1"/>
    <property type="match status" value="1"/>
</dbReference>
<dbReference type="SMART" id="SM00630">
    <property type="entry name" value="Sema"/>
    <property type="match status" value="1"/>
</dbReference>
<keyword evidence="13" id="KW-0325">Glycoprotein</keyword>
<dbReference type="InterPro" id="IPR057533">
    <property type="entry name" value="PSI_Plexin-B"/>
</dbReference>
<feature type="domain" description="Sema" evidence="19">
    <location>
        <begin position="6"/>
        <end position="476"/>
    </location>
</feature>
<dbReference type="FunFam" id="2.60.40.10:FF:000203">
    <property type="entry name" value="Plexin B2"/>
    <property type="match status" value="1"/>
</dbReference>
<keyword evidence="10 17" id="KW-0472">Membrane</keyword>
<feature type="signal peptide" evidence="18">
    <location>
        <begin position="1"/>
        <end position="20"/>
    </location>
</feature>
<dbReference type="InterPro" id="IPR036352">
    <property type="entry name" value="Semap_dom_sf"/>
</dbReference>
<dbReference type="SUPFAM" id="SSF81296">
    <property type="entry name" value="E set domains"/>
    <property type="match status" value="2"/>
</dbReference>
<evidence type="ECO:0000256" key="5">
    <source>
        <dbReference type="ARBA" id="ARBA00022692"/>
    </source>
</evidence>
<dbReference type="Pfam" id="PF24317">
    <property type="entry name" value="PSI_Plexin-B"/>
    <property type="match status" value="1"/>
</dbReference>
<reference evidence="20" key="3">
    <citation type="submission" date="2025-08" db="UniProtKB">
        <authorList>
            <consortium name="Ensembl"/>
        </authorList>
    </citation>
    <scope>IDENTIFICATION</scope>
</reference>
<keyword evidence="6 18" id="KW-0732">Signal</keyword>
<dbReference type="FunFam" id="2.60.40.10:FF:000705">
    <property type="entry name" value="Plexin B1"/>
    <property type="match status" value="1"/>
</dbReference>
<dbReference type="GeneTree" id="ENSGT01150000286928"/>